<name>A0A1A9V642_GLOAU</name>
<dbReference type="AlphaFoldDB" id="A0A1A9V642"/>
<protein>
    <submittedName>
        <fullName evidence="1">Uncharacterized protein</fullName>
    </submittedName>
</protein>
<organism evidence="1 2">
    <name type="scientific">Glossina austeni</name>
    <name type="common">Savannah tsetse fly</name>
    <dbReference type="NCBI Taxonomy" id="7395"/>
    <lineage>
        <taxon>Eukaryota</taxon>
        <taxon>Metazoa</taxon>
        <taxon>Ecdysozoa</taxon>
        <taxon>Arthropoda</taxon>
        <taxon>Hexapoda</taxon>
        <taxon>Insecta</taxon>
        <taxon>Pterygota</taxon>
        <taxon>Neoptera</taxon>
        <taxon>Endopterygota</taxon>
        <taxon>Diptera</taxon>
        <taxon>Brachycera</taxon>
        <taxon>Muscomorpha</taxon>
        <taxon>Hippoboscoidea</taxon>
        <taxon>Glossinidae</taxon>
        <taxon>Glossina</taxon>
    </lineage>
</organism>
<evidence type="ECO:0000313" key="2">
    <source>
        <dbReference type="Proteomes" id="UP000078200"/>
    </source>
</evidence>
<dbReference type="VEuPathDB" id="VectorBase:GAUT027188"/>
<reference evidence="1" key="1">
    <citation type="submission" date="2020-05" db="UniProtKB">
        <authorList>
            <consortium name="EnsemblMetazoa"/>
        </authorList>
    </citation>
    <scope>IDENTIFICATION</scope>
    <source>
        <strain evidence="1">TTRI</strain>
    </source>
</reference>
<accession>A0A1A9V642</accession>
<sequence length="178" mass="20419">MLSTQTVVQTDNETNIIVNSKYFPSSGTANDVGGIISANSKKNTVNETSIEIHKVTCQRYWKWNTRQLTTNTFKGAHMLSNALHFFDERSNEPILKLRSYRPNYYRGQCPGPKYVPKLNINSKIDKGRLPRILTLLCHIKQAALLYTSRDRINNDTFLNQLLHGTTKYHDPSLDLFSK</sequence>
<dbReference type="EnsemblMetazoa" id="GAUT027188-RA">
    <property type="protein sequence ID" value="GAUT027188-PA"/>
    <property type="gene ID" value="GAUT027188"/>
</dbReference>
<dbReference type="Proteomes" id="UP000078200">
    <property type="component" value="Unassembled WGS sequence"/>
</dbReference>
<evidence type="ECO:0000313" key="1">
    <source>
        <dbReference type="EnsemblMetazoa" id="GAUT027188-PA"/>
    </source>
</evidence>
<keyword evidence="2" id="KW-1185">Reference proteome</keyword>
<proteinExistence type="predicted"/>